<organism evidence="2 3">
    <name type="scientific">Talaromyces proteolyticus</name>
    <dbReference type="NCBI Taxonomy" id="1131652"/>
    <lineage>
        <taxon>Eukaryota</taxon>
        <taxon>Fungi</taxon>
        <taxon>Dikarya</taxon>
        <taxon>Ascomycota</taxon>
        <taxon>Pezizomycotina</taxon>
        <taxon>Eurotiomycetes</taxon>
        <taxon>Eurotiomycetidae</taxon>
        <taxon>Eurotiales</taxon>
        <taxon>Trichocomaceae</taxon>
        <taxon>Talaromyces</taxon>
        <taxon>Talaromyces sect. Bacilispori</taxon>
    </lineage>
</organism>
<dbReference type="GO" id="GO:0002098">
    <property type="term" value="P:tRNA wobble uridine modification"/>
    <property type="evidence" value="ECO:0007669"/>
    <property type="project" value="TreeGrafter"/>
</dbReference>
<dbReference type="Proteomes" id="UP001201262">
    <property type="component" value="Unassembled WGS sequence"/>
</dbReference>
<keyword evidence="3" id="KW-1185">Reference proteome</keyword>
<comment type="caution">
    <text evidence="2">The sequence shown here is derived from an EMBL/GenBank/DDBJ whole genome shotgun (WGS) entry which is preliminary data.</text>
</comment>
<dbReference type="GeneID" id="70251285"/>
<name>A0AAD4KM36_9EURO</name>
<dbReference type="GO" id="GO:0005525">
    <property type="term" value="F:GTP binding"/>
    <property type="evidence" value="ECO:0007669"/>
    <property type="project" value="InterPro"/>
</dbReference>
<dbReference type="SUPFAM" id="SSF52540">
    <property type="entry name" value="P-loop containing nucleoside triphosphate hydrolases"/>
    <property type="match status" value="1"/>
</dbReference>
<dbReference type="InterPro" id="IPR027417">
    <property type="entry name" value="P-loop_NTPase"/>
</dbReference>
<dbReference type="EMBL" id="JAJTJA010000011">
    <property type="protein sequence ID" value="KAH8692286.1"/>
    <property type="molecule type" value="Genomic_DNA"/>
</dbReference>
<evidence type="ECO:0000313" key="2">
    <source>
        <dbReference type="EMBL" id="KAH8692286.1"/>
    </source>
</evidence>
<sequence length="249" mass="28390">MEGGYDGVSDRRQEQSSDMHIAVMGVTGAGKSSFISLLSDERPTIGHTLEACTQHVTQYSCTIIPGRNVYLIDTPGFDDTNRSDTEVLRELAHWLTTSYANDIKLTEIIYFHRISDVRMPGSAVRNILMFKKLCGEHALKHVVLATSMWDKVSEDEGVKREKDLVERPEWWGGMINKGSRMFRHRGDRASAERLLKQFLSVAAPTVLHLQRQMVDEEMRLDQTSAGIELEHVLAREREKFQRELSEAKE</sequence>
<dbReference type="GO" id="GO:0030488">
    <property type="term" value="P:tRNA methylation"/>
    <property type="evidence" value="ECO:0007669"/>
    <property type="project" value="TreeGrafter"/>
</dbReference>
<dbReference type="Pfam" id="PF01926">
    <property type="entry name" value="MMR_HSR1"/>
    <property type="match status" value="1"/>
</dbReference>
<feature type="domain" description="G" evidence="1">
    <location>
        <begin position="20"/>
        <end position="83"/>
    </location>
</feature>
<dbReference type="InterPro" id="IPR006073">
    <property type="entry name" value="GTP-bd"/>
</dbReference>
<reference evidence="2" key="1">
    <citation type="submission" date="2021-12" db="EMBL/GenBank/DDBJ databases">
        <title>Convergent genome expansion in fungi linked to evolution of root-endophyte symbiosis.</title>
        <authorList>
            <consortium name="DOE Joint Genome Institute"/>
            <person name="Ke Y.-H."/>
            <person name="Bonito G."/>
            <person name="Liao H.-L."/>
            <person name="Looney B."/>
            <person name="Rojas-Flechas A."/>
            <person name="Nash J."/>
            <person name="Hameed K."/>
            <person name="Schadt C."/>
            <person name="Martin F."/>
            <person name="Crous P.W."/>
            <person name="Miettinen O."/>
            <person name="Magnuson J.K."/>
            <person name="Labbe J."/>
            <person name="Jacobson D."/>
            <person name="Doktycz M.J."/>
            <person name="Veneault-Fourrey C."/>
            <person name="Kuo A."/>
            <person name="Mondo S."/>
            <person name="Calhoun S."/>
            <person name="Riley R."/>
            <person name="Ohm R."/>
            <person name="LaButti K."/>
            <person name="Andreopoulos B."/>
            <person name="Pangilinan J."/>
            <person name="Nolan M."/>
            <person name="Tritt A."/>
            <person name="Clum A."/>
            <person name="Lipzen A."/>
            <person name="Daum C."/>
            <person name="Barry K."/>
            <person name="Grigoriev I.V."/>
            <person name="Vilgalys R."/>
        </authorList>
    </citation>
    <scope>NUCLEOTIDE SEQUENCE</scope>
    <source>
        <strain evidence="2">PMI_201</strain>
    </source>
</reference>
<dbReference type="AlphaFoldDB" id="A0AAD4KM36"/>
<dbReference type="Gene3D" id="3.40.50.300">
    <property type="entry name" value="P-loop containing nucleotide triphosphate hydrolases"/>
    <property type="match status" value="1"/>
</dbReference>
<accession>A0AAD4KM36</accession>
<dbReference type="PANTHER" id="PTHR42714">
    <property type="entry name" value="TRNA MODIFICATION GTPASE GTPBP3"/>
    <property type="match status" value="1"/>
</dbReference>
<gene>
    <name evidence="2" type="ORF">BGW36DRAFT_431506</name>
</gene>
<keyword evidence="2" id="KW-0378">Hydrolase</keyword>
<dbReference type="RefSeq" id="XP_046068283.1">
    <property type="nucleotide sequence ID" value="XM_046220998.1"/>
</dbReference>
<protein>
    <submittedName>
        <fullName evidence="2">P-loop containing nucleoside triphosphate hydrolase protein</fullName>
    </submittedName>
</protein>
<evidence type="ECO:0000313" key="3">
    <source>
        <dbReference type="Proteomes" id="UP001201262"/>
    </source>
</evidence>
<evidence type="ECO:0000259" key="1">
    <source>
        <dbReference type="Pfam" id="PF01926"/>
    </source>
</evidence>
<dbReference type="CDD" id="cd00882">
    <property type="entry name" value="Ras_like_GTPase"/>
    <property type="match status" value="1"/>
</dbReference>
<proteinExistence type="predicted"/>
<dbReference type="PANTHER" id="PTHR42714:SF2">
    <property type="entry name" value="TRNA MODIFICATION GTPASE GTPBP3, MITOCHONDRIAL"/>
    <property type="match status" value="1"/>
</dbReference>
<dbReference type="GO" id="GO:0005737">
    <property type="term" value="C:cytoplasm"/>
    <property type="evidence" value="ECO:0007669"/>
    <property type="project" value="TreeGrafter"/>
</dbReference>
<dbReference type="GO" id="GO:0016787">
    <property type="term" value="F:hydrolase activity"/>
    <property type="evidence" value="ECO:0007669"/>
    <property type="project" value="UniProtKB-KW"/>
</dbReference>